<reference evidence="1 2" key="1">
    <citation type="submission" date="2018-08" db="EMBL/GenBank/DDBJ databases">
        <title>Chitinophaga sp. K20C18050901, a novel bacterium isolated from forest soil.</title>
        <authorList>
            <person name="Wang C."/>
        </authorList>
    </citation>
    <scope>NUCLEOTIDE SEQUENCE [LARGE SCALE GENOMIC DNA]</scope>
    <source>
        <strain evidence="1 2">K20C18050901</strain>
    </source>
</reference>
<dbReference type="Proteomes" id="UP000261174">
    <property type="component" value="Unassembled WGS sequence"/>
</dbReference>
<protein>
    <submittedName>
        <fullName evidence="1">Uncharacterized protein</fullName>
    </submittedName>
</protein>
<evidence type="ECO:0000313" key="1">
    <source>
        <dbReference type="EMBL" id="RFM31723.1"/>
    </source>
</evidence>
<dbReference type="EMBL" id="QTJV01000012">
    <property type="protein sequence ID" value="RFM31723.1"/>
    <property type="molecule type" value="Genomic_DNA"/>
</dbReference>
<dbReference type="AlphaFoldDB" id="A0A3E1NUZ0"/>
<evidence type="ECO:0000313" key="2">
    <source>
        <dbReference type="Proteomes" id="UP000261174"/>
    </source>
</evidence>
<keyword evidence="2" id="KW-1185">Reference proteome</keyword>
<gene>
    <name evidence="1" type="ORF">DXN04_26510</name>
</gene>
<dbReference type="RefSeq" id="WP_116856431.1">
    <property type="nucleotide sequence ID" value="NZ_QTJV01000012.1"/>
</dbReference>
<sequence>MHYEFYETWMFQNEKTKLKEDSLHTQSVYFRFFFEQPINCLIGQRCLSGEYGDIYYINKDFDDIWEYHQNNFREIEYFNLIKLVSNRSIICKKYKWDTFIGFLVCNCDDNYKPKSISTFSEHSELLEYREATYSPDNTLQKDKIFIPSLWQTFEEDY</sequence>
<dbReference type="OrthoDB" id="665294at2"/>
<name>A0A3E1NUZ0_9BACT</name>
<organism evidence="1 2">
    <name type="scientific">Chitinophaga silvisoli</name>
    <dbReference type="NCBI Taxonomy" id="2291814"/>
    <lineage>
        <taxon>Bacteria</taxon>
        <taxon>Pseudomonadati</taxon>
        <taxon>Bacteroidota</taxon>
        <taxon>Chitinophagia</taxon>
        <taxon>Chitinophagales</taxon>
        <taxon>Chitinophagaceae</taxon>
        <taxon>Chitinophaga</taxon>
    </lineage>
</organism>
<proteinExistence type="predicted"/>
<comment type="caution">
    <text evidence="1">The sequence shown here is derived from an EMBL/GenBank/DDBJ whole genome shotgun (WGS) entry which is preliminary data.</text>
</comment>
<accession>A0A3E1NUZ0</accession>